<keyword evidence="6" id="KW-1185">Reference proteome</keyword>
<dbReference type="Gene3D" id="3.40.1090.10">
    <property type="entry name" value="Cytosolic phospholipase A2 catalytic domain"/>
    <property type="match status" value="2"/>
</dbReference>
<feature type="domain" description="PNPLA" evidence="4">
    <location>
        <begin position="7"/>
        <end position="185"/>
    </location>
</feature>
<feature type="short sequence motif" description="DGA/G" evidence="2">
    <location>
        <begin position="172"/>
        <end position="174"/>
    </location>
</feature>
<dbReference type="PANTHER" id="PTHR46394:SF1">
    <property type="entry name" value="PNPLA DOMAIN-CONTAINING PROTEIN"/>
    <property type="match status" value="1"/>
</dbReference>
<reference evidence="6" key="1">
    <citation type="submission" date="2018-01" db="EMBL/GenBank/DDBJ databases">
        <title>Testimony of 'menage a trois' revealed by the proteome of Megavirus virophage.</title>
        <authorList>
            <person name="Jeudy S."/>
            <person name="Bertaux L."/>
            <person name="Alempic J.-M."/>
            <person name="Lartigue A."/>
            <person name="Legendre M."/>
            <person name="Philippe N."/>
            <person name="Beucher L."/>
            <person name="Biondi E."/>
            <person name="Juul S."/>
            <person name="Turner D."/>
            <person name="Coute Y."/>
            <person name="Claverie J.-M."/>
            <person name="Abergel C."/>
        </authorList>
    </citation>
    <scope>NUCLEOTIDE SEQUENCE [LARGE SCALE GENOMIC DNA]</scope>
</reference>
<proteinExistence type="predicted"/>
<accession>A0A2P1EMB8</accession>
<dbReference type="GO" id="GO:0016787">
    <property type="term" value="F:hydrolase activity"/>
    <property type="evidence" value="ECO:0007669"/>
    <property type="project" value="UniProtKB-UniRule"/>
</dbReference>
<organism evidence="5 6">
    <name type="scientific">Moumouvirus australiensis</name>
    <dbReference type="NCBI Taxonomy" id="2109587"/>
    <lineage>
        <taxon>Viruses</taxon>
        <taxon>Varidnaviria</taxon>
        <taxon>Bamfordvirae</taxon>
        <taxon>Nucleocytoviricota</taxon>
        <taxon>Megaviricetes</taxon>
        <taxon>Imitervirales</taxon>
        <taxon>Mimiviridae</taxon>
        <taxon>Megamimivirinae</taxon>
        <taxon>Moumouvirus</taxon>
        <taxon>Moumouvirus australiense</taxon>
    </lineage>
</organism>
<keyword evidence="2" id="KW-0442">Lipid degradation</keyword>
<feature type="short sequence motif" description="GXGXXG" evidence="2">
    <location>
        <begin position="11"/>
        <end position="16"/>
    </location>
</feature>
<dbReference type="GO" id="GO:0016042">
    <property type="term" value="P:lipid catabolic process"/>
    <property type="evidence" value="ECO:0007669"/>
    <property type="project" value="UniProtKB-UniRule"/>
</dbReference>
<sequence>MPKIKNLSLCGGGFYGYAEIGALKELDKYKEHLDIQKISGVSVGSIVAALFAVGYTVDELIEKVFDMNFDDLIRDNYFAYYNLWEKFGFYNANKLEDEIEKLIADKTHIKNCTFSQIKIDLTIISTNLNYQRATYFNKENTPDVIISHAVRMSIGYPLIMIPVLYNGDLYGDGGEFINYPITMYENLEETIGITFANYNENNDGTLKNRIPINSLYDYIASIGVTMSRSAYVAQITPEYLSRSIVINITENIDSMQFNLTDEQKKFLFDCGIKSAREQIAKIIGIE</sequence>
<dbReference type="PROSITE" id="PS51635">
    <property type="entry name" value="PNPLA"/>
    <property type="match status" value="1"/>
</dbReference>
<dbReference type="Proteomes" id="UP000289600">
    <property type="component" value="Segment"/>
</dbReference>
<dbReference type="InterPro" id="IPR002641">
    <property type="entry name" value="PNPLA_dom"/>
</dbReference>
<evidence type="ECO:0000313" key="5">
    <source>
        <dbReference type="EMBL" id="AVL94998.1"/>
    </source>
</evidence>
<keyword evidence="3" id="KW-0472">Membrane</keyword>
<dbReference type="EMBL" id="MG807320">
    <property type="protein sequence ID" value="AVL94998.1"/>
    <property type="molecule type" value="Genomic_DNA"/>
</dbReference>
<protein>
    <submittedName>
        <fullName evidence="5">Patatin-like phospholipase</fullName>
    </submittedName>
</protein>
<keyword evidence="2" id="KW-0378">Hydrolase</keyword>
<name>A0A2P1EMB8_9VIRU</name>
<keyword evidence="3" id="KW-0812">Transmembrane</keyword>
<gene>
    <name evidence="5" type="ORF">mc_612</name>
</gene>
<dbReference type="InterPro" id="IPR052580">
    <property type="entry name" value="Lipid_Hydrolase"/>
</dbReference>
<feature type="active site" description="Nucleophile" evidence="2">
    <location>
        <position position="42"/>
    </location>
</feature>
<evidence type="ECO:0000313" key="6">
    <source>
        <dbReference type="Proteomes" id="UP000289600"/>
    </source>
</evidence>
<feature type="active site" description="Proton acceptor" evidence="2">
    <location>
        <position position="172"/>
    </location>
</feature>
<keyword evidence="3" id="KW-1133">Transmembrane helix</keyword>
<dbReference type="SUPFAM" id="SSF52151">
    <property type="entry name" value="FabD/lysophospholipase-like"/>
    <property type="match status" value="1"/>
</dbReference>
<keyword evidence="1 2" id="KW-0443">Lipid metabolism</keyword>
<dbReference type="InterPro" id="IPR016035">
    <property type="entry name" value="Acyl_Trfase/lysoPLipase"/>
</dbReference>
<evidence type="ECO:0000256" key="3">
    <source>
        <dbReference type="SAM" id="Phobius"/>
    </source>
</evidence>
<feature type="short sequence motif" description="GXSXG" evidence="2">
    <location>
        <begin position="40"/>
        <end position="44"/>
    </location>
</feature>
<evidence type="ECO:0000259" key="4">
    <source>
        <dbReference type="PROSITE" id="PS51635"/>
    </source>
</evidence>
<evidence type="ECO:0000256" key="1">
    <source>
        <dbReference type="ARBA" id="ARBA00023098"/>
    </source>
</evidence>
<dbReference type="PANTHER" id="PTHR46394">
    <property type="entry name" value="ANNEXIN"/>
    <property type="match status" value="1"/>
</dbReference>
<feature type="transmembrane region" description="Helical" evidence="3">
    <location>
        <begin position="38"/>
        <end position="57"/>
    </location>
</feature>
<evidence type="ECO:0000256" key="2">
    <source>
        <dbReference type="PROSITE-ProRule" id="PRU01161"/>
    </source>
</evidence>
<dbReference type="Pfam" id="PF01734">
    <property type="entry name" value="Patatin"/>
    <property type="match status" value="1"/>
</dbReference>